<evidence type="ECO:0000313" key="5">
    <source>
        <dbReference type="Proteomes" id="UP001233271"/>
    </source>
</evidence>
<gene>
    <name evidence="4" type="ORF">CcaverHIS019_0602060</name>
</gene>
<dbReference type="Proteomes" id="UP001233271">
    <property type="component" value="Chromosome 6"/>
</dbReference>
<keyword evidence="1" id="KW-0175">Coiled coil</keyword>
<accession>A0AA48L864</accession>
<keyword evidence="3" id="KW-0472">Membrane</keyword>
<feature type="transmembrane region" description="Helical" evidence="3">
    <location>
        <begin position="295"/>
        <end position="317"/>
    </location>
</feature>
<reference evidence="4" key="1">
    <citation type="journal article" date="2023" name="BMC Genomics">
        <title>Chromosome-level genome assemblies of Cutaneotrichosporon spp. (Trichosporonales, Basidiomycota) reveal imbalanced evolution between nucleotide sequences and chromosome synteny.</title>
        <authorList>
            <person name="Kobayashi Y."/>
            <person name="Kayamori A."/>
            <person name="Aoki K."/>
            <person name="Shiwa Y."/>
            <person name="Matsutani M."/>
            <person name="Fujita N."/>
            <person name="Sugita T."/>
            <person name="Iwasaki W."/>
            <person name="Tanaka N."/>
            <person name="Takashima M."/>
        </authorList>
    </citation>
    <scope>NUCLEOTIDE SEQUENCE</scope>
    <source>
        <strain evidence="4">HIS019</strain>
    </source>
</reference>
<organism evidence="4 5">
    <name type="scientific">Cutaneotrichosporon cavernicola</name>
    <dbReference type="NCBI Taxonomy" id="279322"/>
    <lineage>
        <taxon>Eukaryota</taxon>
        <taxon>Fungi</taxon>
        <taxon>Dikarya</taxon>
        <taxon>Basidiomycota</taxon>
        <taxon>Agaricomycotina</taxon>
        <taxon>Tremellomycetes</taxon>
        <taxon>Trichosporonales</taxon>
        <taxon>Trichosporonaceae</taxon>
        <taxon>Cutaneotrichosporon</taxon>
    </lineage>
</organism>
<feature type="region of interest" description="Disordered" evidence="2">
    <location>
        <begin position="1"/>
        <end position="42"/>
    </location>
</feature>
<keyword evidence="3" id="KW-0812">Transmembrane</keyword>
<feature type="transmembrane region" description="Helical" evidence="3">
    <location>
        <begin position="349"/>
        <end position="368"/>
    </location>
</feature>
<name>A0AA48L864_9TREE</name>
<feature type="transmembrane region" description="Helical" evidence="3">
    <location>
        <begin position="85"/>
        <end position="108"/>
    </location>
</feature>
<evidence type="ECO:0000256" key="1">
    <source>
        <dbReference type="SAM" id="Coils"/>
    </source>
</evidence>
<feature type="compositionally biased region" description="Low complexity" evidence="2">
    <location>
        <begin position="12"/>
        <end position="28"/>
    </location>
</feature>
<dbReference type="GeneID" id="85497617"/>
<dbReference type="EMBL" id="AP028217">
    <property type="protein sequence ID" value="BEI93747.1"/>
    <property type="molecule type" value="Genomic_DNA"/>
</dbReference>
<feature type="transmembrane region" description="Helical" evidence="3">
    <location>
        <begin position="375"/>
        <end position="398"/>
    </location>
</feature>
<proteinExistence type="predicted"/>
<dbReference type="RefSeq" id="XP_060459012.1">
    <property type="nucleotide sequence ID" value="XM_060602638.1"/>
</dbReference>
<feature type="transmembrane region" description="Helical" evidence="3">
    <location>
        <begin position="147"/>
        <end position="172"/>
    </location>
</feature>
<evidence type="ECO:0000256" key="2">
    <source>
        <dbReference type="SAM" id="MobiDB-lite"/>
    </source>
</evidence>
<protein>
    <submittedName>
        <fullName evidence="4">Uncharacterized protein</fullName>
    </submittedName>
</protein>
<evidence type="ECO:0000256" key="3">
    <source>
        <dbReference type="SAM" id="Phobius"/>
    </source>
</evidence>
<keyword evidence="3" id="KW-1133">Transmembrane helix</keyword>
<feature type="coiled-coil region" evidence="1">
    <location>
        <begin position="252"/>
        <end position="279"/>
    </location>
</feature>
<evidence type="ECO:0000313" key="4">
    <source>
        <dbReference type="EMBL" id="BEI93747.1"/>
    </source>
</evidence>
<dbReference type="KEGG" id="ccac:CcaHIS019_0602060"/>
<dbReference type="AlphaFoldDB" id="A0AA48L864"/>
<sequence length="399" mass="43519">MSQDPVVAAAVRTRSPSPSSSRGSSLLRPPHKSYGATDTPSLHVQIATPDPSQFEGNGAYGYSGFEDDLEDMVDIGESWRFMSRFYGLVPLTTLAFFAGLIALITWGWPPSSDEKDEGQAYPHPFFWKAFLVGTFASMAVQSLRVPMFIFVSWLPLSGTAAVVLSTAAHVVVHEACRLISVPLTIPSPTSGFHSSYYLGLGWGVAEAAWGIVQGYEQLSLYEDLSDPWAIEELGCDDCDVDECAEDMDLEDEAGANDDLAELEHRVEILERMRARAELEDVMGLPFPLIPFALHVLWRIDTLILNLGLTLILSGFYFDPEPIYKHESAAATRDWPPIAPKPTPSRWLPLAWVAVTIVHITLSLVWKVVGRVGVGAVTWGGQIVALGSVFAGLGVWGGVV</sequence>
<keyword evidence="5" id="KW-1185">Reference proteome</keyword>